<dbReference type="NCBIfam" id="TIGR01549">
    <property type="entry name" value="HAD-SF-IA-v1"/>
    <property type="match status" value="1"/>
</dbReference>
<evidence type="ECO:0000256" key="3">
    <source>
        <dbReference type="ARBA" id="ARBA00022801"/>
    </source>
</evidence>
<comment type="similarity">
    <text evidence="1">Belongs to the HAD-like hydrolase superfamily. CbbY/CbbZ/Gph/YieH family.</text>
</comment>
<dbReference type="InterPro" id="IPR041492">
    <property type="entry name" value="HAD_2"/>
</dbReference>
<organism evidence="4 5">
    <name type="scientific">Paenibacillus nanensis</name>
    <dbReference type="NCBI Taxonomy" id="393251"/>
    <lineage>
        <taxon>Bacteria</taxon>
        <taxon>Bacillati</taxon>
        <taxon>Bacillota</taxon>
        <taxon>Bacilli</taxon>
        <taxon>Bacillales</taxon>
        <taxon>Paenibacillaceae</taxon>
        <taxon>Paenibacillus</taxon>
    </lineage>
</organism>
<evidence type="ECO:0000256" key="1">
    <source>
        <dbReference type="ARBA" id="ARBA00006171"/>
    </source>
</evidence>
<dbReference type="Gene3D" id="1.10.150.240">
    <property type="entry name" value="Putative phosphatase, domain 2"/>
    <property type="match status" value="1"/>
</dbReference>
<keyword evidence="5" id="KW-1185">Reference proteome</keyword>
<dbReference type="InterPro" id="IPR023198">
    <property type="entry name" value="PGP-like_dom2"/>
</dbReference>
<dbReference type="SFLD" id="SFLDS00003">
    <property type="entry name" value="Haloacid_Dehalogenase"/>
    <property type="match status" value="1"/>
</dbReference>
<dbReference type="AlphaFoldDB" id="A0A3A1VH25"/>
<evidence type="ECO:0000256" key="2">
    <source>
        <dbReference type="ARBA" id="ARBA00022723"/>
    </source>
</evidence>
<keyword evidence="3 4" id="KW-0378">Hydrolase</keyword>
<comment type="caution">
    <text evidence="4">The sequence shown here is derived from an EMBL/GenBank/DDBJ whole genome shotgun (WGS) entry which is preliminary data.</text>
</comment>
<proteinExistence type="inferred from homology"/>
<dbReference type="PANTHER" id="PTHR18901:SF38">
    <property type="entry name" value="PSEUDOURIDINE-5'-PHOSPHATASE"/>
    <property type="match status" value="1"/>
</dbReference>
<dbReference type="Pfam" id="PF13419">
    <property type="entry name" value="HAD_2"/>
    <property type="match status" value="1"/>
</dbReference>
<dbReference type="InterPro" id="IPR036412">
    <property type="entry name" value="HAD-like_sf"/>
</dbReference>
<dbReference type="Proteomes" id="UP000266482">
    <property type="component" value="Unassembled WGS sequence"/>
</dbReference>
<dbReference type="GO" id="GO:0016787">
    <property type="term" value="F:hydrolase activity"/>
    <property type="evidence" value="ECO:0007669"/>
    <property type="project" value="UniProtKB-KW"/>
</dbReference>
<sequence>MLKAIVFDFDGTILDTETPWYYALREAYQEYGEELPLELYSQCVGTNNHTFNPYEYLMTEKGLPIDKDEFRGKVQAYYAGLMSKQTVREGVLELLSQAREAGLRIGLASSSSRIWIDKHLDELGLKEHFEAIKTSDDVTNVKPDPELYRKALEELGVAPEEAVAVEDSPNGARAAAAAGMTCIVVPNELTGLLSFDPGDAYIRAASLTHIDFDALVKGKR</sequence>
<dbReference type="PRINTS" id="PR00413">
    <property type="entry name" value="HADHALOGNASE"/>
</dbReference>
<evidence type="ECO:0000313" key="5">
    <source>
        <dbReference type="Proteomes" id="UP000266482"/>
    </source>
</evidence>
<dbReference type="GO" id="GO:0046872">
    <property type="term" value="F:metal ion binding"/>
    <property type="evidence" value="ECO:0007669"/>
    <property type="project" value="UniProtKB-KW"/>
</dbReference>
<accession>A0A3A1VH25</accession>
<dbReference type="InterPro" id="IPR023214">
    <property type="entry name" value="HAD_sf"/>
</dbReference>
<dbReference type="FunFam" id="3.40.50.1000:FF:000036">
    <property type="entry name" value="HAD family hydrolase"/>
    <property type="match status" value="1"/>
</dbReference>
<dbReference type="OrthoDB" id="9797743at2"/>
<dbReference type="SFLD" id="SFLDG01129">
    <property type="entry name" value="C1.5:_HAD__Beta-PGM__Phosphata"/>
    <property type="match status" value="1"/>
</dbReference>
<reference evidence="4 5" key="1">
    <citation type="submission" date="2018-09" db="EMBL/GenBank/DDBJ databases">
        <title>Paenibacillus aracenensis nov. sp. isolated from a cave in southern Spain.</title>
        <authorList>
            <person name="Jurado V."/>
            <person name="Gutierrez-Patricio S."/>
            <person name="Gonzalez-Pimentel J.L."/>
            <person name="Miller A.Z."/>
            <person name="Laiz L."/>
            <person name="Saiz-Jimenez C."/>
        </authorList>
    </citation>
    <scope>NUCLEOTIDE SEQUENCE [LARGE SCALE GENOMIC DNA]</scope>
    <source>
        <strain evidence="4 5">DSM 22867</strain>
    </source>
</reference>
<dbReference type="SFLD" id="SFLDG01135">
    <property type="entry name" value="C1.5.6:_HAD__Beta-PGM__Phospha"/>
    <property type="match status" value="1"/>
</dbReference>
<name>A0A3A1VH25_9BACL</name>
<dbReference type="NCBIfam" id="TIGR01509">
    <property type="entry name" value="HAD-SF-IA-v3"/>
    <property type="match status" value="1"/>
</dbReference>
<protein>
    <submittedName>
        <fullName evidence="4">HAD family hydrolase</fullName>
    </submittedName>
</protein>
<gene>
    <name evidence="4" type="ORF">D3P08_01175</name>
</gene>
<dbReference type="SUPFAM" id="SSF56784">
    <property type="entry name" value="HAD-like"/>
    <property type="match status" value="1"/>
</dbReference>
<dbReference type="RefSeq" id="WP_119597594.1">
    <property type="nucleotide sequence ID" value="NZ_QXQA01000001.1"/>
</dbReference>
<dbReference type="EMBL" id="QXQA01000001">
    <property type="protein sequence ID" value="RIX60219.1"/>
    <property type="molecule type" value="Genomic_DNA"/>
</dbReference>
<evidence type="ECO:0000313" key="4">
    <source>
        <dbReference type="EMBL" id="RIX60219.1"/>
    </source>
</evidence>
<dbReference type="Gene3D" id="3.40.50.1000">
    <property type="entry name" value="HAD superfamily/HAD-like"/>
    <property type="match status" value="1"/>
</dbReference>
<dbReference type="InterPro" id="IPR006439">
    <property type="entry name" value="HAD-SF_hydro_IA"/>
</dbReference>
<keyword evidence="2" id="KW-0479">Metal-binding</keyword>
<dbReference type="PANTHER" id="PTHR18901">
    <property type="entry name" value="2-DEOXYGLUCOSE-6-PHOSPHATE PHOSPHATASE 2"/>
    <property type="match status" value="1"/>
</dbReference>